<evidence type="ECO:0000313" key="3">
    <source>
        <dbReference type="Proteomes" id="UP000199599"/>
    </source>
</evidence>
<protein>
    <submittedName>
        <fullName evidence="2">Uncharacterized protein</fullName>
    </submittedName>
</protein>
<organism evidence="2 3">
    <name type="scientific">Lactobacillus bombicola</name>
    <dbReference type="NCBI Taxonomy" id="1505723"/>
    <lineage>
        <taxon>Bacteria</taxon>
        <taxon>Bacillati</taxon>
        <taxon>Bacillota</taxon>
        <taxon>Bacilli</taxon>
        <taxon>Lactobacillales</taxon>
        <taxon>Lactobacillaceae</taxon>
        <taxon>Lactobacillus</taxon>
    </lineage>
</organism>
<proteinExistence type="predicted"/>
<dbReference type="AlphaFoldDB" id="A0A1I1R948"/>
<evidence type="ECO:0000313" key="2">
    <source>
        <dbReference type="EMBL" id="SFD30934.1"/>
    </source>
</evidence>
<evidence type="ECO:0000256" key="1">
    <source>
        <dbReference type="SAM" id="SignalP"/>
    </source>
</evidence>
<name>A0A1I1R948_9LACO</name>
<dbReference type="EMBL" id="FOMN01000001">
    <property type="protein sequence ID" value="SFD30934.1"/>
    <property type="molecule type" value="Genomic_DNA"/>
</dbReference>
<reference evidence="3" key="1">
    <citation type="submission" date="2016-10" db="EMBL/GenBank/DDBJ databases">
        <authorList>
            <person name="Varghese N."/>
            <person name="Submissions S."/>
        </authorList>
    </citation>
    <scope>NUCLEOTIDE SEQUENCE [LARGE SCALE GENOMIC DNA]</scope>
    <source>
        <strain evidence="3">R-53102</strain>
    </source>
</reference>
<accession>A0A1I1R948</accession>
<dbReference type="Proteomes" id="UP000199599">
    <property type="component" value="Unassembled WGS sequence"/>
</dbReference>
<feature type="chain" id="PRO_5039053897" evidence="1">
    <location>
        <begin position="29"/>
        <end position="193"/>
    </location>
</feature>
<feature type="signal peptide" evidence="1">
    <location>
        <begin position="1"/>
        <end position="28"/>
    </location>
</feature>
<keyword evidence="1" id="KW-0732">Signal</keyword>
<dbReference type="RefSeq" id="WP_090092111.1">
    <property type="nucleotide sequence ID" value="NZ_CBCRVU010000001.1"/>
</dbReference>
<gene>
    <name evidence="2" type="ORF">SAMN04487792_0257</name>
</gene>
<sequence>MKKIVTAAFSTLLMGLGLITTSSTIINATVATNNSTSKINFKQIKKGDYTSLLGKWKQVAGMHNAYDGRGITWYKLDPKHPIFKLKITKHQIKEFSGDGRTKFETFHGKYITVKSASGKGYESAKLKWSKNNHFFGASENVGAINYAITFYPKNVPIYDDKYHRKQPKEIDNKKDRIELWCSNMGSVQIFQRN</sequence>